<dbReference type="InterPro" id="IPR013325">
    <property type="entry name" value="RNA_pol_sigma_r2"/>
</dbReference>
<dbReference type="Gene3D" id="1.10.10.10">
    <property type="entry name" value="Winged helix-like DNA-binding domain superfamily/Winged helix DNA-binding domain"/>
    <property type="match status" value="1"/>
</dbReference>
<gene>
    <name evidence="7" type="ORF">LX99_01522</name>
</gene>
<dbReference type="EMBL" id="QGHA01000002">
    <property type="protein sequence ID" value="PWK79066.1"/>
    <property type="molecule type" value="Genomic_DNA"/>
</dbReference>
<evidence type="ECO:0000313" key="8">
    <source>
        <dbReference type="Proteomes" id="UP000245678"/>
    </source>
</evidence>
<accession>A0A316HEZ6</accession>
<evidence type="ECO:0000313" key="7">
    <source>
        <dbReference type="EMBL" id="PWK79066.1"/>
    </source>
</evidence>
<dbReference type="Pfam" id="PF08281">
    <property type="entry name" value="Sigma70_r4_2"/>
    <property type="match status" value="1"/>
</dbReference>
<name>A0A316HEZ6_9SPHI</name>
<keyword evidence="4" id="KW-0804">Transcription</keyword>
<comment type="similarity">
    <text evidence="1">Belongs to the sigma-70 factor family. ECF subfamily.</text>
</comment>
<protein>
    <submittedName>
        <fullName evidence="7">RNA polymerase sigma-70 factor (ECF subfamily)</fullName>
    </submittedName>
</protein>
<dbReference type="SUPFAM" id="SSF88946">
    <property type="entry name" value="Sigma2 domain of RNA polymerase sigma factors"/>
    <property type="match status" value="1"/>
</dbReference>
<feature type="domain" description="RNA polymerase sigma-70 region 2" evidence="5">
    <location>
        <begin position="28"/>
        <end position="92"/>
    </location>
</feature>
<evidence type="ECO:0000259" key="6">
    <source>
        <dbReference type="Pfam" id="PF08281"/>
    </source>
</evidence>
<dbReference type="GO" id="GO:0006352">
    <property type="term" value="P:DNA-templated transcription initiation"/>
    <property type="evidence" value="ECO:0007669"/>
    <property type="project" value="InterPro"/>
</dbReference>
<dbReference type="PANTHER" id="PTHR43133">
    <property type="entry name" value="RNA POLYMERASE ECF-TYPE SIGMA FACTO"/>
    <property type="match status" value="1"/>
</dbReference>
<dbReference type="SUPFAM" id="SSF88659">
    <property type="entry name" value="Sigma3 and sigma4 domains of RNA polymerase sigma factors"/>
    <property type="match status" value="1"/>
</dbReference>
<dbReference type="Pfam" id="PF04542">
    <property type="entry name" value="Sigma70_r2"/>
    <property type="match status" value="1"/>
</dbReference>
<organism evidence="7 8">
    <name type="scientific">Mucilaginibacter oryzae</name>
    <dbReference type="NCBI Taxonomy" id="468058"/>
    <lineage>
        <taxon>Bacteria</taxon>
        <taxon>Pseudomonadati</taxon>
        <taxon>Bacteroidota</taxon>
        <taxon>Sphingobacteriia</taxon>
        <taxon>Sphingobacteriales</taxon>
        <taxon>Sphingobacteriaceae</taxon>
        <taxon>Mucilaginibacter</taxon>
    </lineage>
</organism>
<dbReference type="GO" id="GO:0016987">
    <property type="term" value="F:sigma factor activity"/>
    <property type="evidence" value="ECO:0007669"/>
    <property type="project" value="UniProtKB-KW"/>
</dbReference>
<dbReference type="RefSeq" id="WP_109607297.1">
    <property type="nucleotide sequence ID" value="NZ_QGHA01000002.1"/>
</dbReference>
<evidence type="ECO:0000259" key="5">
    <source>
        <dbReference type="Pfam" id="PF04542"/>
    </source>
</evidence>
<evidence type="ECO:0000256" key="2">
    <source>
        <dbReference type="ARBA" id="ARBA00023015"/>
    </source>
</evidence>
<dbReference type="InterPro" id="IPR014327">
    <property type="entry name" value="RNA_pol_sigma70_bacteroid"/>
</dbReference>
<evidence type="ECO:0000256" key="4">
    <source>
        <dbReference type="ARBA" id="ARBA00023163"/>
    </source>
</evidence>
<dbReference type="Gene3D" id="1.10.1740.10">
    <property type="match status" value="1"/>
</dbReference>
<keyword evidence="2" id="KW-0805">Transcription regulation</keyword>
<dbReference type="InterPro" id="IPR013249">
    <property type="entry name" value="RNA_pol_sigma70_r4_t2"/>
</dbReference>
<feature type="domain" description="RNA polymerase sigma factor 70 region 4 type 2" evidence="6">
    <location>
        <begin position="124"/>
        <end position="172"/>
    </location>
</feature>
<dbReference type="InterPro" id="IPR036388">
    <property type="entry name" value="WH-like_DNA-bd_sf"/>
</dbReference>
<dbReference type="InterPro" id="IPR007627">
    <property type="entry name" value="RNA_pol_sigma70_r2"/>
</dbReference>
<sequence>MPIRPIHNESEILSKISAGDARAFTCLFDFYYRHLGQYVYRLTESLDATEEIVQDVFVKIWSGRENLQQIDSFTNYLFIITRNKTYRFLKEKALAHTRQQQYEQQYQEECCFQDETSTEEDFSRMIDELIEKLPPQQRKVYELSKINHLKYGEIAALLSISPETVKKHIVAANKFIKNSISEKNDHLFLLFFMVYAHFLK</sequence>
<proteinExistence type="inferred from homology"/>
<dbReference type="Proteomes" id="UP000245678">
    <property type="component" value="Unassembled WGS sequence"/>
</dbReference>
<dbReference type="InterPro" id="IPR013324">
    <property type="entry name" value="RNA_pol_sigma_r3/r4-like"/>
</dbReference>
<dbReference type="PANTHER" id="PTHR43133:SF46">
    <property type="entry name" value="RNA POLYMERASE SIGMA-70 FACTOR ECF SUBFAMILY"/>
    <property type="match status" value="1"/>
</dbReference>
<evidence type="ECO:0000256" key="1">
    <source>
        <dbReference type="ARBA" id="ARBA00010641"/>
    </source>
</evidence>
<dbReference type="GO" id="GO:0003677">
    <property type="term" value="F:DNA binding"/>
    <property type="evidence" value="ECO:0007669"/>
    <property type="project" value="InterPro"/>
</dbReference>
<evidence type="ECO:0000256" key="3">
    <source>
        <dbReference type="ARBA" id="ARBA00023082"/>
    </source>
</evidence>
<dbReference type="AlphaFoldDB" id="A0A316HEZ6"/>
<dbReference type="NCBIfam" id="TIGR02985">
    <property type="entry name" value="Sig70_bacteroi1"/>
    <property type="match status" value="1"/>
</dbReference>
<reference evidence="7 8" key="1">
    <citation type="submission" date="2018-05" db="EMBL/GenBank/DDBJ databases">
        <title>Genomic Encyclopedia of Archaeal and Bacterial Type Strains, Phase II (KMG-II): from individual species to whole genera.</title>
        <authorList>
            <person name="Goeker M."/>
        </authorList>
    </citation>
    <scope>NUCLEOTIDE SEQUENCE [LARGE SCALE GENOMIC DNA]</scope>
    <source>
        <strain evidence="7 8">DSM 19975</strain>
    </source>
</reference>
<dbReference type="NCBIfam" id="TIGR02937">
    <property type="entry name" value="sigma70-ECF"/>
    <property type="match status" value="1"/>
</dbReference>
<dbReference type="InterPro" id="IPR014284">
    <property type="entry name" value="RNA_pol_sigma-70_dom"/>
</dbReference>
<keyword evidence="8" id="KW-1185">Reference proteome</keyword>
<dbReference type="InterPro" id="IPR039425">
    <property type="entry name" value="RNA_pol_sigma-70-like"/>
</dbReference>
<keyword evidence="3" id="KW-0731">Sigma factor</keyword>
<comment type="caution">
    <text evidence="7">The sequence shown here is derived from an EMBL/GenBank/DDBJ whole genome shotgun (WGS) entry which is preliminary data.</text>
</comment>